<dbReference type="RefSeq" id="WP_073361384.1">
    <property type="nucleotide sequence ID" value="NZ_FQVQ01000002.1"/>
</dbReference>
<dbReference type="SUPFAM" id="SSF48452">
    <property type="entry name" value="TPR-like"/>
    <property type="match status" value="1"/>
</dbReference>
<dbReference type="InterPro" id="IPR011990">
    <property type="entry name" value="TPR-like_helical_dom_sf"/>
</dbReference>
<dbReference type="Gene3D" id="1.25.40.10">
    <property type="entry name" value="Tetratricopeptide repeat domain"/>
    <property type="match status" value="1"/>
</dbReference>
<accession>A0A1M4XLB0</accession>
<dbReference type="Proteomes" id="UP000184147">
    <property type="component" value="Unassembled WGS sequence"/>
</dbReference>
<sequence length="172" mass="19961">MKTVDHYTFQALDNYPYSLMETIESLDYALAYDKTNVTALCLYGRVYSEQLENYEQAISYFQEALASDVGAVAVYPYFIDALILYNEWDEAERLISFALTLKGINRYTILLRYVHLMEVRGDWKAAMEGIKKLTLASVTNNESEIERLKQRIKTKQSLAKEKPMKKGKNKKK</sequence>
<proteinExistence type="predicted"/>
<dbReference type="EMBL" id="FQVQ01000002">
    <property type="protein sequence ID" value="SHE94230.1"/>
    <property type="molecule type" value="Genomic_DNA"/>
</dbReference>
<protein>
    <recommendedName>
        <fullName evidence="3">Tetratricopeptide repeat-containing protein</fullName>
    </recommendedName>
</protein>
<reference evidence="1 2" key="1">
    <citation type="submission" date="2016-11" db="EMBL/GenBank/DDBJ databases">
        <authorList>
            <person name="Jaros S."/>
            <person name="Januszkiewicz K."/>
            <person name="Wedrychowicz H."/>
        </authorList>
    </citation>
    <scope>NUCLEOTIDE SEQUENCE [LARGE SCALE GENOMIC DNA]</scope>
    <source>
        <strain evidence="1 2">DSM 25660</strain>
    </source>
</reference>
<dbReference type="STRING" id="1124188.SAMN05444377_10293"/>
<keyword evidence="2" id="KW-1185">Reference proteome</keyword>
<evidence type="ECO:0000313" key="2">
    <source>
        <dbReference type="Proteomes" id="UP000184147"/>
    </source>
</evidence>
<evidence type="ECO:0008006" key="3">
    <source>
        <dbReference type="Google" id="ProtNLM"/>
    </source>
</evidence>
<name>A0A1M4XLB0_9FLAO</name>
<organism evidence="1 2">
    <name type="scientific">Flavobacterium fontis</name>
    <dbReference type="NCBI Taxonomy" id="1124188"/>
    <lineage>
        <taxon>Bacteria</taxon>
        <taxon>Pseudomonadati</taxon>
        <taxon>Bacteroidota</taxon>
        <taxon>Flavobacteriia</taxon>
        <taxon>Flavobacteriales</taxon>
        <taxon>Flavobacteriaceae</taxon>
        <taxon>Flavobacterium</taxon>
    </lineage>
</organism>
<dbReference type="OrthoDB" id="1122255at2"/>
<dbReference type="AlphaFoldDB" id="A0A1M4XLB0"/>
<gene>
    <name evidence="1" type="ORF">SAMN05444377_10293</name>
</gene>
<evidence type="ECO:0000313" key="1">
    <source>
        <dbReference type="EMBL" id="SHE94230.1"/>
    </source>
</evidence>